<dbReference type="GO" id="GO:0022625">
    <property type="term" value="C:cytosolic large ribosomal subunit"/>
    <property type="evidence" value="ECO:0007669"/>
    <property type="project" value="TreeGrafter"/>
</dbReference>
<dbReference type="HAMAP" id="MF_00736">
    <property type="entry name" value="Ribosomal_uL11"/>
    <property type="match status" value="1"/>
</dbReference>
<dbReference type="Pfam" id="PF00298">
    <property type="entry name" value="Ribosomal_L11"/>
    <property type="match status" value="1"/>
</dbReference>
<keyword evidence="5" id="KW-0812">Transmembrane</keyword>
<proteinExistence type="inferred from homology"/>
<dbReference type="Gene3D" id="3.30.1550.10">
    <property type="entry name" value="Ribosomal protein L11/L12, N-terminal domain"/>
    <property type="match status" value="1"/>
</dbReference>
<dbReference type="AlphaFoldDB" id="G0U3L7"/>
<evidence type="ECO:0000256" key="3">
    <source>
        <dbReference type="ARBA" id="ARBA00023274"/>
    </source>
</evidence>
<dbReference type="SUPFAM" id="SSF46906">
    <property type="entry name" value="Ribosomal protein L11, C-terminal domain"/>
    <property type="match status" value="1"/>
</dbReference>
<accession>G0U3L7</accession>
<feature type="domain" description="Large ribosomal subunit protein uL11 N-terminal" evidence="7">
    <location>
        <begin position="83"/>
        <end position="135"/>
    </location>
</feature>
<dbReference type="GO" id="GO:0006412">
    <property type="term" value="P:translation"/>
    <property type="evidence" value="ECO:0007669"/>
    <property type="project" value="InterPro"/>
</dbReference>
<dbReference type="InterPro" id="IPR036796">
    <property type="entry name" value="Ribosomal_uL11_N_sf"/>
</dbReference>
<dbReference type="PANTHER" id="PTHR11661">
    <property type="entry name" value="60S RIBOSOMAL PROTEIN L12"/>
    <property type="match status" value="1"/>
</dbReference>
<dbReference type="CDD" id="cd00349">
    <property type="entry name" value="Ribosomal_L11"/>
    <property type="match status" value="1"/>
</dbReference>
<evidence type="ECO:0000256" key="2">
    <source>
        <dbReference type="ARBA" id="ARBA00022980"/>
    </source>
</evidence>
<dbReference type="GO" id="GO:0070180">
    <property type="term" value="F:large ribosomal subunit rRNA binding"/>
    <property type="evidence" value="ECO:0007669"/>
    <property type="project" value="TreeGrafter"/>
</dbReference>
<feature type="transmembrane region" description="Helical" evidence="5">
    <location>
        <begin position="42"/>
        <end position="61"/>
    </location>
</feature>
<reference evidence="8" key="1">
    <citation type="journal article" date="2012" name="Proc. Natl. Acad. Sci. U.S.A.">
        <title>Antigenic diversity is generated by distinct evolutionary mechanisms in African trypanosome species.</title>
        <authorList>
            <person name="Jackson A.P."/>
            <person name="Berry A."/>
            <person name="Aslett M."/>
            <person name="Allison H.C."/>
            <person name="Burton P."/>
            <person name="Vavrova-Anderson J."/>
            <person name="Brown R."/>
            <person name="Browne H."/>
            <person name="Corton N."/>
            <person name="Hauser H."/>
            <person name="Gamble J."/>
            <person name="Gilderthorp R."/>
            <person name="Marcello L."/>
            <person name="McQuillan J."/>
            <person name="Otto T.D."/>
            <person name="Quail M.A."/>
            <person name="Sanders M.J."/>
            <person name="van Tonder A."/>
            <person name="Ginger M.L."/>
            <person name="Field M.C."/>
            <person name="Barry J.D."/>
            <person name="Hertz-Fowler C."/>
            <person name="Berriman M."/>
        </authorList>
    </citation>
    <scope>NUCLEOTIDE SEQUENCE</scope>
    <source>
        <strain evidence="8">Y486</strain>
    </source>
</reference>
<comment type="similarity">
    <text evidence="1 4">Belongs to the universal ribosomal protein uL11 family.</text>
</comment>
<evidence type="ECO:0000313" key="8">
    <source>
        <dbReference type="EMBL" id="CCC50874.1"/>
    </source>
</evidence>
<dbReference type="Pfam" id="PF03946">
    <property type="entry name" value="Ribosomal_L11_N"/>
    <property type="match status" value="1"/>
</dbReference>
<dbReference type="VEuPathDB" id="TriTrypDB:TvY486_0906950"/>
<keyword evidence="5" id="KW-0472">Membrane</keyword>
<sequence length="232" mass="25607">MPLCCSRLAPVQQSTRGSLPHFSIYLSLAHFRNWNLHILFSYFPHFPLVLSMHGCFYTFFLRKARARIMPPKFDPNQEITVVVRAVGGEVPATAALAPKVGPLGLNAKKIGEDIAKSTKDWKGLKVTCQLRVKNRVATVIVTPSVASRLIRALKEPPRDRKKVKNIKHDGNIAFSEILKIAKEATPNSMGSCMKSVVMEVLGTAVSIGCTIDGEHPRGIQDKVREGKLKVPS</sequence>
<dbReference type="InterPro" id="IPR020783">
    <property type="entry name" value="Ribosomal_uL11_C"/>
</dbReference>
<gene>
    <name evidence="8" type="ORF">TVY486_0906950</name>
</gene>
<keyword evidence="3 4" id="KW-0687">Ribonucleoprotein</keyword>
<keyword evidence="2 4" id="KW-0689">Ribosomal protein</keyword>
<keyword evidence="5" id="KW-1133">Transmembrane helix</keyword>
<dbReference type="GO" id="GO:0003735">
    <property type="term" value="F:structural constituent of ribosome"/>
    <property type="evidence" value="ECO:0007669"/>
    <property type="project" value="InterPro"/>
</dbReference>
<evidence type="ECO:0000256" key="4">
    <source>
        <dbReference type="RuleBase" id="RU003978"/>
    </source>
</evidence>
<organism evidence="8">
    <name type="scientific">Trypanosoma vivax (strain Y486)</name>
    <dbReference type="NCBI Taxonomy" id="1055687"/>
    <lineage>
        <taxon>Eukaryota</taxon>
        <taxon>Discoba</taxon>
        <taxon>Euglenozoa</taxon>
        <taxon>Kinetoplastea</taxon>
        <taxon>Metakinetoplastina</taxon>
        <taxon>Trypanosomatida</taxon>
        <taxon>Trypanosomatidae</taxon>
        <taxon>Trypanosoma</taxon>
        <taxon>Duttonella</taxon>
    </lineage>
</organism>
<dbReference type="InterPro" id="IPR000911">
    <property type="entry name" value="Ribosomal_uL11"/>
</dbReference>
<evidence type="ECO:0000256" key="1">
    <source>
        <dbReference type="ARBA" id="ARBA00010537"/>
    </source>
</evidence>
<dbReference type="FunFam" id="3.30.1550.10:FF:000002">
    <property type="entry name" value="60S ribosomal protein L12"/>
    <property type="match status" value="1"/>
</dbReference>
<dbReference type="InterPro" id="IPR020784">
    <property type="entry name" value="Ribosomal_uL11_N"/>
</dbReference>
<evidence type="ECO:0000256" key="5">
    <source>
        <dbReference type="SAM" id="Phobius"/>
    </source>
</evidence>
<dbReference type="InterPro" id="IPR036769">
    <property type="entry name" value="Ribosomal_uL11_C_sf"/>
</dbReference>
<dbReference type="SUPFAM" id="SSF54747">
    <property type="entry name" value="Ribosomal L11/L12e N-terminal domain"/>
    <property type="match status" value="1"/>
</dbReference>
<dbReference type="SMART" id="SM00649">
    <property type="entry name" value="RL11"/>
    <property type="match status" value="1"/>
</dbReference>
<evidence type="ECO:0000259" key="6">
    <source>
        <dbReference type="Pfam" id="PF00298"/>
    </source>
</evidence>
<dbReference type="PANTHER" id="PTHR11661:SF2">
    <property type="entry name" value="LARGE RIBOSOMAL SUBUNIT PROTEIN UL11"/>
    <property type="match status" value="1"/>
</dbReference>
<evidence type="ECO:0000259" key="7">
    <source>
        <dbReference type="Pfam" id="PF03946"/>
    </source>
</evidence>
<protein>
    <submittedName>
        <fullName evidence="8">Putative 60S ribosomal protein L12</fullName>
    </submittedName>
</protein>
<name>G0U3L7_TRYVY</name>
<dbReference type="Gene3D" id="1.10.10.250">
    <property type="entry name" value="Ribosomal protein L11, C-terminal domain"/>
    <property type="match status" value="1"/>
</dbReference>
<dbReference type="EMBL" id="HE573025">
    <property type="protein sequence ID" value="CCC50874.1"/>
    <property type="molecule type" value="Genomic_DNA"/>
</dbReference>
<feature type="domain" description="Large ribosomal subunit protein uL11 C-terminal" evidence="6">
    <location>
        <begin position="142"/>
        <end position="211"/>
    </location>
</feature>